<keyword evidence="2" id="KW-1185">Reference proteome</keyword>
<keyword evidence="1" id="KW-0808">Transferase</keyword>
<comment type="caution">
    <text evidence="1">The sequence shown here is derived from an EMBL/GenBank/DDBJ whole genome shotgun (WGS) entry which is preliminary data.</text>
</comment>
<dbReference type="Gene3D" id="1.25.40.10">
    <property type="entry name" value="Tetratricopeptide repeat domain"/>
    <property type="match status" value="1"/>
</dbReference>
<gene>
    <name evidence="1" type="ORF">P3W24_12085</name>
</gene>
<organism evidence="1 2">
    <name type="scientific">Luteibacter sahnii</name>
    <dbReference type="NCBI Taxonomy" id="3021977"/>
    <lineage>
        <taxon>Bacteria</taxon>
        <taxon>Pseudomonadati</taxon>
        <taxon>Pseudomonadota</taxon>
        <taxon>Gammaproteobacteria</taxon>
        <taxon>Lysobacterales</taxon>
        <taxon>Rhodanobacteraceae</taxon>
        <taxon>Luteibacter</taxon>
    </lineage>
</organism>
<reference evidence="1 2" key="1">
    <citation type="journal article" date="2024" name="Curr. Microbiol.">
        <title>Luteibacter sahnii sp. nov., A Novel Yellow-Colored Xanthomonadin Pigment Producing Probiotic Bacterium from Healthy Rice Seed Microbiome.</title>
        <authorList>
            <person name="Jaiswal G."/>
            <person name="Rana R."/>
            <person name="Nayak P.K."/>
            <person name="Chouhan R."/>
            <person name="Gandhi S.G."/>
            <person name="Patel H.K."/>
            <person name="Patil P.B."/>
        </authorList>
    </citation>
    <scope>NUCLEOTIDE SEQUENCE [LARGE SCALE GENOMIC DNA]</scope>
    <source>
        <strain evidence="1 2">PPL201</strain>
    </source>
</reference>
<sequence>MLGPDTLQETLEHAKSLYDQGWASSNPTPLFDATARVLRDRMSSYGEDVVVLTCLGAVLCDMMRPADAEAVLERAVALGSTDRHTFFNLFVARLQLGQTDAARQALERSTSLEGQPSTWTAYFDPHGM</sequence>
<dbReference type="InterPro" id="IPR011990">
    <property type="entry name" value="TPR-like_helical_dom_sf"/>
</dbReference>
<dbReference type="Proteomes" id="UP001528850">
    <property type="component" value="Unassembled WGS sequence"/>
</dbReference>
<dbReference type="EMBL" id="JARJJS010000002">
    <property type="protein sequence ID" value="MDF4025706.1"/>
    <property type="molecule type" value="Genomic_DNA"/>
</dbReference>
<protein>
    <submittedName>
        <fullName evidence="1">UDP-N-acetylglucosamine-peptide N-acetylglucosaminyltransferase</fullName>
    </submittedName>
</protein>
<evidence type="ECO:0000313" key="2">
    <source>
        <dbReference type="Proteomes" id="UP001528850"/>
    </source>
</evidence>
<name>A0ABT6BC57_9GAMM</name>
<dbReference type="GO" id="GO:0016757">
    <property type="term" value="F:glycosyltransferase activity"/>
    <property type="evidence" value="ECO:0007669"/>
    <property type="project" value="UniProtKB-KW"/>
</dbReference>
<evidence type="ECO:0000313" key="1">
    <source>
        <dbReference type="EMBL" id="MDF4025706.1"/>
    </source>
</evidence>
<dbReference type="SUPFAM" id="SSF48452">
    <property type="entry name" value="TPR-like"/>
    <property type="match status" value="1"/>
</dbReference>
<proteinExistence type="predicted"/>
<accession>A0ABT6BC57</accession>
<keyword evidence="1" id="KW-0328">Glycosyltransferase</keyword>